<dbReference type="RefSeq" id="WP_188755337.1">
    <property type="nucleotide sequence ID" value="NZ_BMJY01000003.1"/>
</dbReference>
<dbReference type="EMBL" id="BMJY01000003">
    <property type="protein sequence ID" value="GGH40214.1"/>
    <property type="molecule type" value="Genomic_DNA"/>
</dbReference>
<proteinExistence type="predicted"/>
<keyword evidence="1" id="KW-0732">Signal</keyword>
<name>A0A917ML47_9MICO</name>
<sequence length="171" mass="18428">MTWRRAPLLLTVVTLAALTACAPGPDPAPTPSGFSSEEEAFAAAEDTYRMYVEAVNDYYNGNQSNDPRALLTGSALEGEDRALAHMRDENLTLLGELRILSFTARQATLLEGATYVTATVCLDSSDRRVVNRDGGTVETDAEDIYALDVEFMSTRAGLLIAESTSNQDAPC</sequence>
<reference evidence="2" key="1">
    <citation type="journal article" date="2014" name="Int. J. Syst. Evol. Microbiol.">
        <title>Complete genome sequence of Corynebacterium casei LMG S-19264T (=DSM 44701T), isolated from a smear-ripened cheese.</title>
        <authorList>
            <consortium name="US DOE Joint Genome Institute (JGI-PGF)"/>
            <person name="Walter F."/>
            <person name="Albersmeier A."/>
            <person name="Kalinowski J."/>
            <person name="Ruckert C."/>
        </authorList>
    </citation>
    <scope>NUCLEOTIDE SEQUENCE</scope>
    <source>
        <strain evidence="2">CGMCC 1.15794</strain>
    </source>
</reference>
<gene>
    <name evidence="2" type="ORF">GCM10010921_11960</name>
</gene>
<evidence type="ECO:0008006" key="4">
    <source>
        <dbReference type="Google" id="ProtNLM"/>
    </source>
</evidence>
<feature type="chain" id="PRO_5038078628" description="SnoaL-like domain-containing protein" evidence="1">
    <location>
        <begin position="23"/>
        <end position="171"/>
    </location>
</feature>
<protein>
    <recommendedName>
        <fullName evidence="4">SnoaL-like domain-containing protein</fullName>
    </recommendedName>
</protein>
<dbReference type="AlphaFoldDB" id="A0A917ML47"/>
<organism evidence="2 3">
    <name type="scientific">Microbacterium album</name>
    <dbReference type="NCBI Taxonomy" id="2053191"/>
    <lineage>
        <taxon>Bacteria</taxon>
        <taxon>Bacillati</taxon>
        <taxon>Actinomycetota</taxon>
        <taxon>Actinomycetes</taxon>
        <taxon>Micrococcales</taxon>
        <taxon>Microbacteriaceae</taxon>
        <taxon>Microbacterium</taxon>
    </lineage>
</organism>
<evidence type="ECO:0000313" key="3">
    <source>
        <dbReference type="Proteomes" id="UP000657592"/>
    </source>
</evidence>
<evidence type="ECO:0000313" key="2">
    <source>
        <dbReference type="EMBL" id="GGH40214.1"/>
    </source>
</evidence>
<dbReference type="Proteomes" id="UP000657592">
    <property type="component" value="Unassembled WGS sequence"/>
</dbReference>
<evidence type="ECO:0000256" key="1">
    <source>
        <dbReference type="SAM" id="SignalP"/>
    </source>
</evidence>
<accession>A0A917ML47</accession>
<dbReference type="PROSITE" id="PS51257">
    <property type="entry name" value="PROKAR_LIPOPROTEIN"/>
    <property type="match status" value="1"/>
</dbReference>
<reference evidence="2" key="2">
    <citation type="submission" date="2020-09" db="EMBL/GenBank/DDBJ databases">
        <authorList>
            <person name="Sun Q."/>
            <person name="Zhou Y."/>
        </authorList>
    </citation>
    <scope>NUCLEOTIDE SEQUENCE</scope>
    <source>
        <strain evidence="2">CGMCC 1.15794</strain>
    </source>
</reference>
<feature type="signal peptide" evidence="1">
    <location>
        <begin position="1"/>
        <end position="22"/>
    </location>
</feature>
<comment type="caution">
    <text evidence="2">The sequence shown here is derived from an EMBL/GenBank/DDBJ whole genome shotgun (WGS) entry which is preliminary data.</text>
</comment>
<keyword evidence="3" id="KW-1185">Reference proteome</keyword>